<accession>A0ABW9KN60</accession>
<gene>
    <name evidence="9" type="ORF">ACK2TP_09285</name>
</gene>
<evidence type="ECO:0000256" key="1">
    <source>
        <dbReference type="ARBA" id="ARBA00004138"/>
    </source>
</evidence>
<dbReference type="InterPro" id="IPR013783">
    <property type="entry name" value="Ig-like_fold"/>
</dbReference>
<proteinExistence type="predicted"/>
<evidence type="ECO:0000259" key="7">
    <source>
        <dbReference type="Pfam" id="PF16640"/>
    </source>
</evidence>
<dbReference type="NCBIfam" id="NF012200">
    <property type="entry name" value="choice_anch_D"/>
    <property type="match status" value="4"/>
</dbReference>
<keyword evidence="3" id="KW-0963">Cytoplasm</keyword>
<evidence type="ECO:0000256" key="3">
    <source>
        <dbReference type="ARBA" id="ARBA00022490"/>
    </source>
</evidence>
<evidence type="ECO:0000256" key="2">
    <source>
        <dbReference type="ARBA" id="ARBA00004496"/>
    </source>
</evidence>
<dbReference type="RefSeq" id="WP_263412540.1">
    <property type="nucleotide sequence ID" value="NZ_BAABBH010000001.1"/>
</dbReference>
<evidence type="ECO:0000256" key="5">
    <source>
        <dbReference type="ARBA" id="ARBA00023273"/>
    </source>
</evidence>
<protein>
    <submittedName>
        <fullName evidence="9">Choice-of-anchor D domain-containing protein</fullName>
    </submittedName>
</protein>
<feature type="domain" description="Bacterial Ig-like" evidence="7">
    <location>
        <begin position="58"/>
        <end position="147"/>
    </location>
</feature>
<dbReference type="PROSITE" id="PS50194">
    <property type="entry name" value="FILAMIN_REPEAT"/>
    <property type="match status" value="1"/>
</dbReference>
<dbReference type="Gene3D" id="2.60.40.10">
    <property type="entry name" value="Immunoglobulins"/>
    <property type="match status" value="5"/>
</dbReference>
<feature type="domain" description="HYDIN/VesB/CFA65-like Ig-like" evidence="8">
    <location>
        <begin position="782"/>
        <end position="873"/>
    </location>
</feature>
<reference evidence="9 10" key="1">
    <citation type="submission" date="2024-12" db="EMBL/GenBank/DDBJ databases">
        <authorList>
            <person name="Lee Y."/>
        </authorList>
    </citation>
    <scope>NUCLEOTIDE SEQUENCE [LARGE SCALE GENOMIC DNA]</scope>
    <source>
        <strain evidence="9 10">03SUJ4</strain>
    </source>
</reference>
<feature type="transmembrane region" description="Helical" evidence="6">
    <location>
        <begin position="1364"/>
        <end position="1388"/>
    </location>
</feature>
<comment type="caution">
    <text evidence="9">The sequence shown here is derived from an EMBL/GenBank/DDBJ whole genome shotgun (WGS) entry which is preliminary data.</text>
</comment>
<dbReference type="Gene3D" id="2.120.10.30">
    <property type="entry name" value="TolB, C-terminal domain"/>
    <property type="match status" value="1"/>
</dbReference>
<dbReference type="Pfam" id="PF22544">
    <property type="entry name" value="HYDIN_VesB_CFA65-like_Ig"/>
    <property type="match status" value="1"/>
</dbReference>
<keyword evidence="6" id="KW-0812">Transmembrane</keyword>
<evidence type="ECO:0000256" key="6">
    <source>
        <dbReference type="SAM" id="Phobius"/>
    </source>
</evidence>
<dbReference type="InterPro" id="IPR053879">
    <property type="entry name" value="HYDIN_VesB_CFA65-like_Ig"/>
</dbReference>
<comment type="subcellular location">
    <subcellularLocation>
        <location evidence="1">Cell projection</location>
        <location evidence="1">Cilium</location>
    </subcellularLocation>
    <subcellularLocation>
        <location evidence="2">Cytoplasm</location>
    </subcellularLocation>
</comment>
<keyword evidence="10" id="KW-1185">Reference proteome</keyword>
<keyword evidence="6" id="KW-1133">Transmembrane helix</keyword>
<keyword evidence="5" id="KW-0966">Cell projection</keyword>
<evidence type="ECO:0000256" key="4">
    <source>
        <dbReference type="ARBA" id="ARBA00023069"/>
    </source>
</evidence>
<sequence>MKCKVFSEAPAQGSNAGRFGQVGRAARLAIGVVLLAIAGLSLAGPAGAQAATSAAVSLRPANPTFADTVTVTVTVAGAGGHVPTGTVTYSVDGGTAQTVTVGTRGANGVAFLQVAPQRPGSHTLAVSYGGDANFQATDSQTTPFTVTDLPVAVIGGIYALNPFVYTHVQNNGWSSYGISGVAVDGGGNVFLAYGLTGTTPDPGLAEISADLNYHVLPATGLGRDLQLAVDGSGTLYVADPNNSRVMKYTAAAGLTALNITGLQHPTSLSYEASSNALYVIDTGLGGVIRYDLRAGTQTTVFSGVTGLDMPVTTDGAGGLYYAVGFTPYFRATNGTVTPIFGEFNLGLFEGFNDQIQGLAYDTRRHWLYVAIEGASPVASTFVLDADGHVRNRFPNGQREGLDTANQIAVSGDGTVYGTSEVFTPGAAANLGPDQGLAPSDSAVLMQSYAAANMAGVQGAFSSLILESHHEPGIGTASWIDLDNQNPVTGASLPIPVYGIGLRQWLASTPGNAASLQMSVGRAGGIAYSAPYRGYGDTIYASDQAVNQVVFTQYEPNTDGTLTFYRSGTAPFTGLVQPGQLAAIGSGYVWVMDQGAASGGTRILRLDPSNVQTVAYSAATGDPAGLLSNVTAFTADGATKLFLAGTENGTGVVAEIDSLGLEQQIATGLGTPAAIAVDAGGNVFVADTAGTLVRVDHHSGAVTTLATGLPLATGISLDPSGTVYLASAGAPAVVTVDPSGSKGSLPVPGVTNAAFAVEDYTGNLHVVDGTTGTAVAYVRSVYNIVNFGNVAVNTSATHNATLTNVGNVASPALQLVQATGTPFTIAAGATNGCPVQGSSQAGLAVGASCQVALTYAPTAVHSDSAQITVNSDIEAPTYNYGLLSSEYFQVQGAGVANAGAPVPVLTPATLAFGNVTETRTSAVSVATLTNTGNAALTVSGIALTGTSAGSYQQTATTCGGTLAAGSSCTISLTCTPNSAGPQPASLVVSFPSPLASVSSALTCTGATSAAPGASLSPATQDFGSLTVGATSATETFTLASTGTAALNLQSIAIGGTDASSFVITGGSCSTAQHATVRSARGGVRSAAAVAAGASCTVTVVFTPGHSGASSATLSITDDAGTQTSALTGTGNAVVTTPQAALTPGTGGFGAVSVGASGAVQTFTLSNPGTATLAITSIGIAGPNASSFPMQGNTCGASLAAGASCTVMIGFTPAAAGAVIATLTVVDAVGTQTAALSGSGTAVVTAPSDFTLAVTPRAETGARGAAMVYTVQLQSVTAANPFTSAVALSVDGLPAGARATFAPAAVVPGTSQPAASQMTVTVPVLSAEAIPVQRNGGVPAERLACLLAPVGLAAAALRRRRFAPRWLALLCLVGIGFTVTGCGSGTGFGLPASSSTLTVTGTSGPITHTATVTLTVR</sequence>
<organism evidence="9 10">
    <name type="scientific">Terriglobus aquaticus</name>
    <dbReference type="NCBI Taxonomy" id="940139"/>
    <lineage>
        <taxon>Bacteria</taxon>
        <taxon>Pseudomonadati</taxon>
        <taxon>Acidobacteriota</taxon>
        <taxon>Terriglobia</taxon>
        <taxon>Terriglobales</taxon>
        <taxon>Acidobacteriaceae</taxon>
        <taxon>Terriglobus</taxon>
    </lineage>
</organism>
<evidence type="ECO:0000313" key="10">
    <source>
        <dbReference type="Proteomes" id="UP001634747"/>
    </source>
</evidence>
<name>A0ABW9KN60_9BACT</name>
<dbReference type="InterPro" id="IPR015943">
    <property type="entry name" value="WD40/YVTN_repeat-like_dom_sf"/>
</dbReference>
<dbReference type="Gene3D" id="2.130.10.10">
    <property type="entry name" value="YVTN repeat-like/Quinoprotein amine dehydrogenase"/>
    <property type="match status" value="1"/>
</dbReference>
<evidence type="ECO:0000313" key="9">
    <source>
        <dbReference type="EMBL" id="MFN2975954.1"/>
    </source>
</evidence>
<keyword evidence="6" id="KW-0472">Membrane</keyword>
<dbReference type="EMBL" id="JBJYXY010000001">
    <property type="protein sequence ID" value="MFN2975954.1"/>
    <property type="molecule type" value="Genomic_DNA"/>
</dbReference>
<dbReference type="InterPro" id="IPR011042">
    <property type="entry name" value="6-blade_b-propeller_TolB-like"/>
</dbReference>
<dbReference type="Proteomes" id="UP001634747">
    <property type="component" value="Unassembled WGS sequence"/>
</dbReference>
<evidence type="ECO:0000259" key="8">
    <source>
        <dbReference type="Pfam" id="PF22544"/>
    </source>
</evidence>
<dbReference type="Pfam" id="PF16640">
    <property type="entry name" value="Big_3_5"/>
    <property type="match status" value="1"/>
</dbReference>
<dbReference type="SUPFAM" id="SSF101898">
    <property type="entry name" value="NHL repeat"/>
    <property type="match status" value="2"/>
</dbReference>
<keyword evidence="4" id="KW-0969">Cilium</keyword>
<dbReference type="InterPro" id="IPR032109">
    <property type="entry name" value="Big_3_5"/>
</dbReference>
<dbReference type="InterPro" id="IPR017868">
    <property type="entry name" value="Filamin/ABP280_repeat-like"/>
</dbReference>